<dbReference type="InterPro" id="IPR014710">
    <property type="entry name" value="RmlC-like_jellyroll"/>
</dbReference>
<dbReference type="Proteomes" id="UP000244908">
    <property type="component" value="Chromosome"/>
</dbReference>
<dbReference type="RefSeq" id="WP_108900320.1">
    <property type="nucleotide sequence ID" value="NZ_CP029185.2"/>
</dbReference>
<reference evidence="2 3" key="1">
    <citation type="journal article" date="2019" name="Int. J. Syst. Evol. Microbiol.">
        <title>Limnobaculum parvum gen. nov., sp. nov., isolated from a freshwater lake.</title>
        <authorList>
            <person name="Baek C."/>
            <person name="Shin S.K."/>
            <person name="Yi H."/>
        </authorList>
    </citation>
    <scope>NUCLEOTIDE SEQUENCE [LARGE SCALE GENOMIC DNA]</scope>
    <source>
        <strain evidence="2 3">HYN0051</strain>
    </source>
</reference>
<gene>
    <name evidence="2" type="ORF">HYN51_06540</name>
</gene>
<protein>
    <submittedName>
        <fullName evidence="2">Crp/Fnr family transcriptional regulator</fullName>
    </submittedName>
</protein>
<proteinExistence type="predicted"/>
<evidence type="ECO:0000313" key="3">
    <source>
        <dbReference type="Proteomes" id="UP000244908"/>
    </source>
</evidence>
<feature type="domain" description="IprA winged helix-turn-helix" evidence="1">
    <location>
        <begin position="79"/>
        <end position="145"/>
    </location>
</feature>
<dbReference type="AlphaFoldDB" id="A0A2Y9TX34"/>
<keyword evidence="3" id="KW-1185">Reference proteome</keyword>
<name>A0A2Y9TX34_9GAMM</name>
<dbReference type="EMBL" id="CP029185">
    <property type="protein sequence ID" value="AWH88245.1"/>
    <property type="molecule type" value="Genomic_DNA"/>
</dbReference>
<dbReference type="OrthoDB" id="6625231at2"/>
<dbReference type="KEGG" id="lpv:HYN51_06540"/>
<organism evidence="2 3">
    <name type="scientific">Limnobaculum parvum</name>
    <dbReference type="NCBI Taxonomy" id="2172103"/>
    <lineage>
        <taxon>Bacteria</taxon>
        <taxon>Pseudomonadati</taxon>
        <taxon>Pseudomonadota</taxon>
        <taxon>Gammaproteobacteria</taxon>
        <taxon>Enterobacterales</taxon>
        <taxon>Budviciaceae</taxon>
        <taxon>Limnobaculum</taxon>
    </lineage>
</organism>
<evidence type="ECO:0000313" key="2">
    <source>
        <dbReference type="EMBL" id="AWH88245.1"/>
    </source>
</evidence>
<dbReference type="Gene3D" id="2.60.120.10">
    <property type="entry name" value="Jelly Rolls"/>
    <property type="match status" value="1"/>
</dbReference>
<accession>A0A2Y9TX34</accession>
<sequence length="148" mass="16886">MILYSANSPTILGLSCNLIPGSEDFFFTTKTATTIATLPTAKATQIIESKNLWEYLSIFQSFIILRLHEYNTKIAALSAYEITRNQLINLLQEPDEIRSNTTAVQYIQDHTRLSRSGVMKMLSQLKIGNYIELDKGHLIKINKMPLRY</sequence>
<evidence type="ECO:0000259" key="1">
    <source>
        <dbReference type="Pfam" id="PF15977"/>
    </source>
</evidence>
<dbReference type="Pfam" id="PF15977">
    <property type="entry name" value="HTH_46"/>
    <property type="match status" value="1"/>
</dbReference>
<dbReference type="InterPro" id="IPR041687">
    <property type="entry name" value="HTH_46"/>
</dbReference>